<comment type="caution">
    <text evidence="2">The sequence shown here is derived from an EMBL/GenBank/DDBJ whole genome shotgun (WGS) entry which is preliminary data.</text>
</comment>
<dbReference type="EMBL" id="JAJAQI010000026">
    <property type="protein sequence ID" value="MCB4823437.1"/>
    <property type="molecule type" value="Genomic_DNA"/>
</dbReference>
<sequence>MASEESSAARRGAEGHGPGLFGWYILAGLLVVGGLVLSARAGDDYMAASGLLFAAFGVLLGFRLLGRALP</sequence>
<name>A0A9X1IF96_9PROT</name>
<feature type="transmembrane region" description="Helical" evidence="1">
    <location>
        <begin position="21"/>
        <end position="39"/>
    </location>
</feature>
<keyword evidence="3" id="KW-1185">Reference proteome</keyword>
<gene>
    <name evidence="2" type="ORF">LHA35_17030</name>
</gene>
<keyword evidence="1" id="KW-0472">Membrane</keyword>
<feature type="transmembrane region" description="Helical" evidence="1">
    <location>
        <begin position="45"/>
        <end position="65"/>
    </location>
</feature>
<dbReference type="AlphaFoldDB" id="A0A9X1IF96"/>
<reference evidence="2" key="1">
    <citation type="submission" date="2021-10" db="EMBL/GenBank/DDBJ databases">
        <title>Roseicella aerolatum sp. nov., isolated from aerosols of e-waste dismantling site.</title>
        <authorList>
            <person name="Qin T."/>
        </authorList>
    </citation>
    <scope>NUCLEOTIDE SEQUENCE</scope>
    <source>
        <strain evidence="2">GB24</strain>
    </source>
</reference>
<keyword evidence="1" id="KW-1133">Transmembrane helix</keyword>
<evidence type="ECO:0000256" key="1">
    <source>
        <dbReference type="SAM" id="Phobius"/>
    </source>
</evidence>
<organism evidence="2 3">
    <name type="scientific">Roseicella aerolata</name>
    <dbReference type="NCBI Taxonomy" id="2883479"/>
    <lineage>
        <taxon>Bacteria</taxon>
        <taxon>Pseudomonadati</taxon>
        <taxon>Pseudomonadota</taxon>
        <taxon>Alphaproteobacteria</taxon>
        <taxon>Acetobacterales</taxon>
        <taxon>Roseomonadaceae</taxon>
        <taxon>Roseicella</taxon>
    </lineage>
</organism>
<proteinExistence type="predicted"/>
<protein>
    <submittedName>
        <fullName evidence="2">Uncharacterized protein</fullName>
    </submittedName>
</protein>
<keyword evidence="1" id="KW-0812">Transmembrane</keyword>
<dbReference type="RefSeq" id="WP_226610162.1">
    <property type="nucleotide sequence ID" value="NZ_JAJAQI010000026.1"/>
</dbReference>
<dbReference type="Proteomes" id="UP001139311">
    <property type="component" value="Unassembled WGS sequence"/>
</dbReference>
<evidence type="ECO:0000313" key="2">
    <source>
        <dbReference type="EMBL" id="MCB4823437.1"/>
    </source>
</evidence>
<accession>A0A9X1IF96</accession>
<evidence type="ECO:0000313" key="3">
    <source>
        <dbReference type="Proteomes" id="UP001139311"/>
    </source>
</evidence>